<accession>A0A8H5CEX7</accession>
<sequence length="492" mass="55371">MPLELPEELLALIVDFVTENKDKATLSRLALVDRALLTHVRQHRSAEIIIAQSLSTHRYVRRLRDIIVADPSFAACITSIHLVEQSTWRIDSGSFEWLTRSDADGLADILQSLVSLRRLSVTNDKLGAFIDWDLIDVAVQRALLDLFCLPSLETLVLNRIINMELTPLIDRSNLKELALLSVSLSDRNLERIKAGGPAASVGERASKGRLESLEIADCGTTLQKLLTGFAQDDAQLEASYLRSLQVHSTQYDSAAEAAIQELLLKCAVHLERLSFHVHINSGRPEGELRALDFLRFHQFPLVQTLDVEFLVMLSCQPIPQPYTDAIVTALRNLSHESLRVLRLTFTLQILCQPAFLARDARNSSKAILDVDLWEQMDSMAGECFAGMESLEIVVLGERWWCNSPDLANLVNNIYSRMPTLSSKQVLHVNWYAEIPIILVDFVEINTDRIDEAETLTGNSPHTSLPMYTFLGFQCLGRCINNFTKLYRMMLSN</sequence>
<protein>
    <submittedName>
        <fullName evidence="1">Uncharacterized protein</fullName>
    </submittedName>
</protein>
<dbReference type="AlphaFoldDB" id="A0A8H5CEX7"/>
<evidence type="ECO:0000313" key="2">
    <source>
        <dbReference type="Proteomes" id="UP000541558"/>
    </source>
</evidence>
<name>A0A8H5CEX7_9AGAR</name>
<dbReference type="EMBL" id="JAACJK010000006">
    <property type="protein sequence ID" value="KAF5339826.1"/>
    <property type="molecule type" value="Genomic_DNA"/>
</dbReference>
<reference evidence="1 2" key="1">
    <citation type="journal article" date="2020" name="ISME J.">
        <title>Uncovering the hidden diversity of litter-decomposition mechanisms in mushroom-forming fungi.</title>
        <authorList>
            <person name="Floudas D."/>
            <person name="Bentzer J."/>
            <person name="Ahren D."/>
            <person name="Johansson T."/>
            <person name="Persson P."/>
            <person name="Tunlid A."/>
        </authorList>
    </citation>
    <scope>NUCLEOTIDE SEQUENCE [LARGE SCALE GENOMIC DNA]</scope>
    <source>
        <strain evidence="1 2">CBS 175.51</strain>
    </source>
</reference>
<proteinExistence type="predicted"/>
<evidence type="ECO:0000313" key="1">
    <source>
        <dbReference type="EMBL" id="KAF5339826.1"/>
    </source>
</evidence>
<gene>
    <name evidence="1" type="ORF">D9611_009079</name>
</gene>
<dbReference type="Proteomes" id="UP000541558">
    <property type="component" value="Unassembled WGS sequence"/>
</dbReference>
<dbReference type="OrthoDB" id="2864604at2759"/>
<organism evidence="1 2">
    <name type="scientific">Ephemerocybe angulata</name>
    <dbReference type="NCBI Taxonomy" id="980116"/>
    <lineage>
        <taxon>Eukaryota</taxon>
        <taxon>Fungi</taxon>
        <taxon>Dikarya</taxon>
        <taxon>Basidiomycota</taxon>
        <taxon>Agaricomycotina</taxon>
        <taxon>Agaricomycetes</taxon>
        <taxon>Agaricomycetidae</taxon>
        <taxon>Agaricales</taxon>
        <taxon>Agaricineae</taxon>
        <taxon>Psathyrellaceae</taxon>
        <taxon>Ephemerocybe</taxon>
    </lineage>
</organism>
<dbReference type="SUPFAM" id="SSF52047">
    <property type="entry name" value="RNI-like"/>
    <property type="match status" value="1"/>
</dbReference>
<keyword evidence="2" id="KW-1185">Reference proteome</keyword>
<comment type="caution">
    <text evidence="1">The sequence shown here is derived from an EMBL/GenBank/DDBJ whole genome shotgun (WGS) entry which is preliminary data.</text>
</comment>